<name>A0AAF3ERS4_9BILA</name>
<evidence type="ECO:0000313" key="2">
    <source>
        <dbReference type="WBParaSite" id="MBELARI_LOCUS16809"/>
    </source>
</evidence>
<accession>A0AAF3ERS4</accession>
<dbReference type="WBParaSite" id="MBELARI_LOCUS16809">
    <property type="protein sequence ID" value="MBELARI_LOCUS16809"/>
    <property type="gene ID" value="MBELARI_LOCUS16809"/>
</dbReference>
<protein>
    <submittedName>
        <fullName evidence="2">Uncharacterized protein</fullName>
    </submittedName>
</protein>
<dbReference type="Proteomes" id="UP000887575">
    <property type="component" value="Unassembled WGS sequence"/>
</dbReference>
<dbReference type="AlphaFoldDB" id="A0AAF3ERS4"/>
<dbReference type="InterPro" id="IPR016024">
    <property type="entry name" value="ARM-type_fold"/>
</dbReference>
<proteinExistence type="predicted"/>
<organism evidence="1 2">
    <name type="scientific">Mesorhabditis belari</name>
    <dbReference type="NCBI Taxonomy" id="2138241"/>
    <lineage>
        <taxon>Eukaryota</taxon>
        <taxon>Metazoa</taxon>
        <taxon>Ecdysozoa</taxon>
        <taxon>Nematoda</taxon>
        <taxon>Chromadorea</taxon>
        <taxon>Rhabditida</taxon>
        <taxon>Rhabditina</taxon>
        <taxon>Rhabditomorpha</taxon>
        <taxon>Rhabditoidea</taxon>
        <taxon>Rhabditidae</taxon>
        <taxon>Mesorhabditinae</taxon>
        <taxon>Mesorhabditis</taxon>
    </lineage>
</organism>
<evidence type="ECO:0000313" key="1">
    <source>
        <dbReference type="Proteomes" id="UP000887575"/>
    </source>
</evidence>
<reference evidence="2" key="1">
    <citation type="submission" date="2024-02" db="UniProtKB">
        <authorList>
            <consortium name="WormBaseParasite"/>
        </authorList>
    </citation>
    <scope>IDENTIFICATION</scope>
</reference>
<dbReference type="SUPFAM" id="SSF48371">
    <property type="entry name" value="ARM repeat"/>
    <property type="match status" value="1"/>
</dbReference>
<keyword evidence="1" id="KW-1185">Reference proteome</keyword>
<sequence>MLCRSLRVNFSGLDRNESQKGMNALFAMAQSLPMAKKQDKNKAFQKRKLKVGKVLRKTATTDTTFTAKKLTLLTQLGGSQQQNHGGIRYGIGGDDQEEEVGRIESFRGNTLEVLCKQLGHDNKTMRRSAIIQCKQLFTAKPDELRTNLHKAIPGVAKLIVDPQCDQAIRPQLRSLIEDICSVSESTMSAHFRLLLAYVQRGLSYVELSVRTFSLSILKLLMQTYKNLCRNDEELFQSFINVLGSPRKPAWNTKGFLECVALFLTVFTIEEKRTNFGVSVMIDTTKETISIPVNLTPSGNPFILALSNRISQQASPFENPEAILQFSTVIAPIVFMALSDEKGGQFLEQTLAIIENVGIILGKQDNRFLLPNFQARLTSIWENVVKALEKKRRSGINYRQTQWLVEHGLMKAAKKRAR</sequence>